<dbReference type="GO" id="GO:0005759">
    <property type="term" value="C:mitochondrial matrix"/>
    <property type="evidence" value="ECO:0007669"/>
    <property type="project" value="TreeGrafter"/>
</dbReference>
<evidence type="ECO:0000259" key="4">
    <source>
        <dbReference type="PROSITE" id="PS50305"/>
    </source>
</evidence>
<evidence type="ECO:0000313" key="5">
    <source>
        <dbReference type="EMBL" id="KAK5638290.1"/>
    </source>
</evidence>
<dbReference type="GO" id="GO:0046872">
    <property type="term" value="F:metal ion binding"/>
    <property type="evidence" value="ECO:0007669"/>
    <property type="project" value="UniProtKB-KW"/>
</dbReference>
<feature type="binding site" evidence="3">
    <location>
        <position position="203"/>
    </location>
    <ligand>
        <name>Zn(2+)</name>
        <dbReference type="ChEBI" id="CHEBI:29105"/>
    </ligand>
</feature>
<dbReference type="InterPro" id="IPR050134">
    <property type="entry name" value="NAD-dep_sirtuin_deacylases"/>
</dbReference>
<keyword evidence="3" id="KW-0862">Zinc</keyword>
<dbReference type="InterPro" id="IPR003000">
    <property type="entry name" value="Sirtuin"/>
</dbReference>
<dbReference type="SUPFAM" id="SSF52467">
    <property type="entry name" value="DHS-like NAD/FAD-binding domain"/>
    <property type="match status" value="1"/>
</dbReference>
<dbReference type="EMBL" id="JAVRBK010000010">
    <property type="protein sequence ID" value="KAK5638290.1"/>
    <property type="molecule type" value="Genomic_DNA"/>
</dbReference>
<dbReference type="Gene3D" id="3.30.1600.10">
    <property type="entry name" value="SIR2/SIRT2 'Small Domain"/>
    <property type="match status" value="1"/>
</dbReference>
<feature type="binding site" evidence="3">
    <location>
        <position position="152"/>
    </location>
    <ligand>
        <name>Zn(2+)</name>
        <dbReference type="ChEBI" id="CHEBI:29105"/>
    </ligand>
</feature>
<dbReference type="Pfam" id="PF02146">
    <property type="entry name" value="SIR2"/>
    <property type="match status" value="1"/>
</dbReference>
<gene>
    <name evidence="5" type="ORF">RI129_012585</name>
</gene>
<organism evidence="5 6">
    <name type="scientific">Pyrocoelia pectoralis</name>
    <dbReference type="NCBI Taxonomy" id="417401"/>
    <lineage>
        <taxon>Eukaryota</taxon>
        <taxon>Metazoa</taxon>
        <taxon>Ecdysozoa</taxon>
        <taxon>Arthropoda</taxon>
        <taxon>Hexapoda</taxon>
        <taxon>Insecta</taxon>
        <taxon>Pterygota</taxon>
        <taxon>Neoptera</taxon>
        <taxon>Endopterygota</taxon>
        <taxon>Coleoptera</taxon>
        <taxon>Polyphaga</taxon>
        <taxon>Elateriformia</taxon>
        <taxon>Elateroidea</taxon>
        <taxon>Lampyridae</taxon>
        <taxon>Lampyrinae</taxon>
        <taxon>Pyrocoelia</taxon>
    </lineage>
</organism>
<evidence type="ECO:0000313" key="6">
    <source>
        <dbReference type="Proteomes" id="UP001329430"/>
    </source>
</evidence>
<dbReference type="InterPro" id="IPR029035">
    <property type="entry name" value="DHS-like_NAD/FAD-binding_dom"/>
</dbReference>
<dbReference type="InterPro" id="IPR026590">
    <property type="entry name" value="Ssirtuin_cat_dom"/>
</dbReference>
<keyword evidence="3" id="KW-0479">Metal-binding</keyword>
<evidence type="ECO:0000256" key="1">
    <source>
        <dbReference type="ARBA" id="ARBA00022679"/>
    </source>
</evidence>
<keyword evidence="6" id="KW-1185">Reference proteome</keyword>
<evidence type="ECO:0000256" key="3">
    <source>
        <dbReference type="PROSITE-ProRule" id="PRU00236"/>
    </source>
</evidence>
<comment type="caution">
    <text evidence="5">The sequence shown here is derived from an EMBL/GenBank/DDBJ whole genome shotgun (WGS) entry which is preliminary data.</text>
</comment>
<feature type="domain" description="Deacetylase sirtuin-type" evidence="4">
    <location>
        <begin position="16"/>
        <end position="294"/>
    </location>
</feature>
<proteinExistence type="predicted"/>
<dbReference type="PANTHER" id="PTHR11085">
    <property type="entry name" value="NAD-DEPENDENT PROTEIN DEACYLASE SIRTUIN-5, MITOCHONDRIAL-RELATED"/>
    <property type="match status" value="1"/>
</dbReference>
<sequence length="294" mass="33161">MSTKLQNLLQFVPKHSPPTEFDISIFKSFIDRSRKLFVLTGAGISTESGIPDYRSETVGLYARSNHKPVQYKQFLDSPLVRQRYWARNYVGWERFSNAQPNVIHHWLKDWEVDHNRISTLVTQNVDNLHRKAGSCNVIELHGTAYKVVCLNCSNSYNRHTIQQIMHESNSEMNETTTMIRPDGDVEISEDRIAHFKPPMCNRCGGILKPDIIFFGDNIPRSRVVKVEEAVSESDGILVLGSSLSVYSAYRIILQAVGLRKEIAIVNIGSTRADNCAHIKISAKCGDILKLATGS</sequence>
<evidence type="ECO:0000256" key="2">
    <source>
        <dbReference type="ARBA" id="ARBA00023027"/>
    </source>
</evidence>
<dbReference type="Gene3D" id="3.40.50.1220">
    <property type="entry name" value="TPP-binding domain"/>
    <property type="match status" value="1"/>
</dbReference>
<keyword evidence="2" id="KW-0520">NAD</keyword>
<dbReference type="Proteomes" id="UP001329430">
    <property type="component" value="Chromosome 10"/>
</dbReference>
<dbReference type="InterPro" id="IPR026591">
    <property type="entry name" value="Sirtuin_cat_small_dom_sf"/>
</dbReference>
<dbReference type="AlphaFoldDB" id="A0AAN7UTP1"/>
<feature type="active site" description="Proton acceptor" evidence="3">
    <location>
        <position position="141"/>
    </location>
</feature>
<reference evidence="5 6" key="1">
    <citation type="journal article" date="2024" name="Insects">
        <title>An Improved Chromosome-Level Genome Assembly of the Firefly Pyrocoelia pectoralis.</title>
        <authorList>
            <person name="Fu X."/>
            <person name="Meyer-Rochow V.B."/>
            <person name="Ballantyne L."/>
            <person name="Zhu X."/>
        </authorList>
    </citation>
    <scope>NUCLEOTIDE SEQUENCE [LARGE SCALE GENOMIC DNA]</scope>
    <source>
        <strain evidence="5">XCY_ONT2</strain>
    </source>
</reference>
<keyword evidence="1" id="KW-0808">Transferase</keyword>
<dbReference type="NCBIfam" id="NF003738">
    <property type="entry name" value="PRK05333.1"/>
    <property type="match status" value="1"/>
</dbReference>
<name>A0AAN7UTP1_9COLE</name>
<dbReference type="PANTHER" id="PTHR11085:SF10">
    <property type="entry name" value="NAD-DEPENDENT PROTEIN DEACYLASE SIRTUIN-5, MITOCHONDRIAL-RELATED"/>
    <property type="match status" value="1"/>
</dbReference>
<accession>A0AAN7UTP1</accession>
<protein>
    <recommendedName>
        <fullName evidence="4">Deacetylase sirtuin-type domain-containing protein</fullName>
    </recommendedName>
</protein>
<feature type="binding site" evidence="3">
    <location>
        <position position="200"/>
    </location>
    <ligand>
        <name>Zn(2+)</name>
        <dbReference type="ChEBI" id="CHEBI:29105"/>
    </ligand>
</feature>
<feature type="binding site" evidence="3">
    <location>
        <position position="149"/>
    </location>
    <ligand>
        <name>Zn(2+)</name>
        <dbReference type="ChEBI" id="CHEBI:29105"/>
    </ligand>
</feature>
<dbReference type="GO" id="GO:0070403">
    <property type="term" value="F:NAD+ binding"/>
    <property type="evidence" value="ECO:0007669"/>
    <property type="project" value="InterPro"/>
</dbReference>
<dbReference type="GO" id="GO:0017136">
    <property type="term" value="F:histone deacetylase activity, NAD-dependent"/>
    <property type="evidence" value="ECO:0007669"/>
    <property type="project" value="TreeGrafter"/>
</dbReference>
<dbReference type="PROSITE" id="PS50305">
    <property type="entry name" value="SIRTUIN"/>
    <property type="match status" value="1"/>
</dbReference>